<gene>
    <name evidence="1" type="ORF">AADG42_15475</name>
</gene>
<accession>A0ABZ3FV92</accession>
<dbReference type="RefSeq" id="WP_425310069.1">
    <property type="nucleotide sequence ID" value="NZ_CP154795.1"/>
</dbReference>
<evidence type="ECO:0000313" key="2">
    <source>
        <dbReference type="Proteomes" id="UP001442841"/>
    </source>
</evidence>
<dbReference type="EMBL" id="CP154795">
    <property type="protein sequence ID" value="XAN08644.1"/>
    <property type="molecule type" value="Genomic_DNA"/>
</dbReference>
<organism evidence="1 2">
    <name type="scientific">Ammonicoccus fulvus</name>
    <dbReference type="NCBI Taxonomy" id="3138240"/>
    <lineage>
        <taxon>Bacteria</taxon>
        <taxon>Bacillati</taxon>
        <taxon>Actinomycetota</taxon>
        <taxon>Actinomycetes</taxon>
        <taxon>Propionibacteriales</taxon>
        <taxon>Propionibacteriaceae</taxon>
        <taxon>Ammonicoccus</taxon>
    </lineage>
</organism>
<keyword evidence="2" id="KW-1185">Reference proteome</keyword>
<sequence>MPTYVLEGGSSALLPAKPLTLRIQGAGQGEVRLEALRNGAPDPHAITPMTGMLVLPRVTEPVEVRVVPVRDSTFPSGTVVALSAAIELHGDLDPERAVMQGIDLSGLARRELLRVESAGDQVKLTAMGVIVDLPLPPLAARARDVARELLGVERVPAADAIGLRMRVDASASMRPLVTEGAVGAALEVLVGVSRVTSHDHPVSAELGTERASVVTADSVGDLPRAVHEALGQLPLRTGFRSRGSGTQGAQTALCVVSDGVPADLGGDRTALVVLATPSAEAVLAPRAPRTTAWLPLPEWGATSTYQQLMESEGVLRRAVAAVLQSVLPPDSALQEQLAGVGVPLDVEATQIRASY</sequence>
<name>A0ABZ3FV92_9ACTN</name>
<reference evidence="1 2" key="1">
    <citation type="submission" date="2024-04" db="EMBL/GenBank/DDBJ databases">
        <title>Isolation of an actinomycete strain from pig manure.</title>
        <authorList>
            <person name="Gong T."/>
            <person name="Yu Z."/>
            <person name="An M."/>
            <person name="Wei C."/>
            <person name="Yang W."/>
            <person name="Liu L."/>
        </authorList>
    </citation>
    <scope>NUCLEOTIDE SEQUENCE [LARGE SCALE GENOMIC DNA]</scope>
    <source>
        <strain evidence="1 2">ZF39</strain>
    </source>
</reference>
<dbReference type="Proteomes" id="UP001442841">
    <property type="component" value="Chromosome"/>
</dbReference>
<protein>
    <submittedName>
        <fullName evidence="1">Uncharacterized protein</fullName>
    </submittedName>
</protein>
<proteinExistence type="predicted"/>
<evidence type="ECO:0000313" key="1">
    <source>
        <dbReference type="EMBL" id="XAN08644.1"/>
    </source>
</evidence>